<evidence type="ECO:0000259" key="8">
    <source>
        <dbReference type="PROSITE" id="PS51202"/>
    </source>
</evidence>
<dbReference type="EMBL" id="CP031165">
    <property type="protein sequence ID" value="AXV08530.1"/>
    <property type="molecule type" value="Genomic_DNA"/>
</dbReference>
<dbReference type="OrthoDB" id="3208998at2"/>
<evidence type="ECO:0000313" key="10">
    <source>
        <dbReference type="Proteomes" id="UP000264006"/>
    </source>
</evidence>
<dbReference type="RefSeq" id="WP_114592858.1">
    <property type="nucleotide sequence ID" value="NZ_CAXIBR010000110.1"/>
</dbReference>
<evidence type="ECO:0000313" key="9">
    <source>
        <dbReference type="EMBL" id="AXV08530.1"/>
    </source>
</evidence>
<sequence>MYAVIAGGGKVGRAIAGDLLAEGNEVAVIEMIPERLEALQQRHDLLVIAGDATDVRYLEQTRLQRADVFVATTRTDDVNYVACQLAKISFDVPRVLSRVNSPRNEALFQTMGIEAVSTTTLISRLIREQATVGELIHLYTLRAGQVNLVEIDVPHDFPGYKRNVSELTLPMESVLVCVFRGEATLIPRGDTRLAAGDQVIALTTPDLEDALRASILDPTAP</sequence>
<evidence type="ECO:0000256" key="6">
    <source>
        <dbReference type="ARBA" id="ARBA00023065"/>
    </source>
</evidence>
<name>A0A346Y233_9ACTN</name>
<evidence type="ECO:0000256" key="3">
    <source>
        <dbReference type="ARBA" id="ARBA00022538"/>
    </source>
</evidence>
<evidence type="ECO:0000256" key="2">
    <source>
        <dbReference type="ARBA" id="ARBA00022448"/>
    </source>
</evidence>
<proteinExistence type="predicted"/>
<keyword evidence="6" id="KW-0406">Ion transport</keyword>
<dbReference type="GO" id="GO:0005886">
    <property type="term" value="C:plasma membrane"/>
    <property type="evidence" value="ECO:0007669"/>
    <property type="project" value="InterPro"/>
</dbReference>
<keyword evidence="5" id="KW-0520">NAD</keyword>
<keyword evidence="4" id="KW-0630">Potassium</keyword>
<dbReference type="SUPFAM" id="SSF51735">
    <property type="entry name" value="NAD(P)-binding Rossmann-fold domains"/>
    <property type="match status" value="1"/>
</dbReference>
<evidence type="ECO:0000256" key="5">
    <source>
        <dbReference type="ARBA" id="ARBA00023027"/>
    </source>
</evidence>
<dbReference type="Pfam" id="PF02254">
    <property type="entry name" value="TrkA_N"/>
    <property type="match status" value="1"/>
</dbReference>
<organism evidence="9 10">
    <name type="scientific">Euzebya pacifica</name>
    <dbReference type="NCBI Taxonomy" id="1608957"/>
    <lineage>
        <taxon>Bacteria</taxon>
        <taxon>Bacillati</taxon>
        <taxon>Actinomycetota</taxon>
        <taxon>Nitriliruptoria</taxon>
        <taxon>Euzebyales</taxon>
    </lineage>
</organism>
<evidence type="ECO:0000259" key="7">
    <source>
        <dbReference type="PROSITE" id="PS51201"/>
    </source>
</evidence>
<dbReference type="InterPro" id="IPR036291">
    <property type="entry name" value="NAD(P)-bd_dom_sf"/>
</dbReference>
<keyword evidence="10" id="KW-1185">Reference proteome</keyword>
<dbReference type="Gene3D" id="3.40.50.720">
    <property type="entry name" value="NAD(P)-binding Rossmann-like Domain"/>
    <property type="match status" value="1"/>
</dbReference>
<gene>
    <name evidence="9" type="ORF">DVS28_a3858</name>
</gene>
<dbReference type="Proteomes" id="UP000264006">
    <property type="component" value="Chromosome"/>
</dbReference>
<dbReference type="Gene3D" id="3.30.70.1450">
    <property type="entry name" value="Regulator of K+ conductance, C-terminal domain"/>
    <property type="match status" value="1"/>
</dbReference>
<dbReference type="InterPro" id="IPR050721">
    <property type="entry name" value="Trk_Ktr_HKT_K-transport"/>
</dbReference>
<dbReference type="KEGG" id="euz:DVS28_a3858"/>
<dbReference type="InterPro" id="IPR006037">
    <property type="entry name" value="RCK_C"/>
</dbReference>
<keyword evidence="3" id="KW-0633">Potassium transport</keyword>
<protein>
    <recommendedName>
        <fullName evidence="1">Trk system potassium uptake protein TrkA</fullName>
    </recommendedName>
</protein>
<dbReference type="PANTHER" id="PTHR43833:SF5">
    <property type="entry name" value="TRK SYSTEM POTASSIUM UPTAKE PROTEIN TRKA"/>
    <property type="match status" value="1"/>
</dbReference>
<feature type="domain" description="RCK C-terminal" evidence="8">
    <location>
        <begin position="136"/>
        <end position="219"/>
    </location>
</feature>
<dbReference type="PRINTS" id="PR00335">
    <property type="entry name" value="KUPTAKETRKA"/>
</dbReference>
<dbReference type="PROSITE" id="PS51202">
    <property type="entry name" value="RCK_C"/>
    <property type="match status" value="1"/>
</dbReference>
<dbReference type="InterPro" id="IPR003148">
    <property type="entry name" value="RCK_N"/>
</dbReference>
<dbReference type="InterPro" id="IPR036721">
    <property type="entry name" value="RCK_C_sf"/>
</dbReference>
<dbReference type="GO" id="GO:0015079">
    <property type="term" value="F:potassium ion transmembrane transporter activity"/>
    <property type="evidence" value="ECO:0007669"/>
    <property type="project" value="InterPro"/>
</dbReference>
<accession>A0A346Y233</accession>
<dbReference type="PROSITE" id="PS51201">
    <property type="entry name" value="RCK_N"/>
    <property type="match status" value="1"/>
</dbReference>
<dbReference type="PANTHER" id="PTHR43833">
    <property type="entry name" value="POTASSIUM CHANNEL PROTEIN 2-RELATED-RELATED"/>
    <property type="match status" value="1"/>
</dbReference>
<keyword evidence="2" id="KW-0813">Transport</keyword>
<dbReference type="Pfam" id="PF02080">
    <property type="entry name" value="TrkA_C"/>
    <property type="match status" value="1"/>
</dbReference>
<feature type="domain" description="RCK N-terminal" evidence="7">
    <location>
        <begin position="1"/>
        <end position="117"/>
    </location>
</feature>
<dbReference type="AlphaFoldDB" id="A0A346Y233"/>
<reference evidence="9 10" key="1">
    <citation type="submission" date="2018-09" db="EMBL/GenBank/DDBJ databases">
        <title>Complete genome sequence of Euzebya sp. DY32-46 isolated from seawater of Pacific Ocean.</title>
        <authorList>
            <person name="Xu L."/>
            <person name="Wu Y.-H."/>
            <person name="Xu X.-W."/>
        </authorList>
    </citation>
    <scope>NUCLEOTIDE SEQUENCE [LARGE SCALE GENOMIC DNA]</scope>
    <source>
        <strain evidence="9 10">DY32-46</strain>
    </source>
</reference>
<dbReference type="SUPFAM" id="SSF116726">
    <property type="entry name" value="TrkA C-terminal domain-like"/>
    <property type="match status" value="1"/>
</dbReference>
<dbReference type="InterPro" id="IPR006036">
    <property type="entry name" value="K_uptake_TrkA"/>
</dbReference>
<evidence type="ECO:0000256" key="4">
    <source>
        <dbReference type="ARBA" id="ARBA00022958"/>
    </source>
</evidence>
<evidence type="ECO:0000256" key="1">
    <source>
        <dbReference type="ARBA" id="ARBA00017378"/>
    </source>
</evidence>